<dbReference type="Proteomes" id="UP000183815">
    <property type="component" value="Unassembled WGS sequence"/>
</dbReference>
<reference evidence="3 4" key="1">
    <citation type="submission" date="2016-08" db="EMBL/GenBank/DDBJ databases">
        <title>New Insights into Marine Group III Euryarchaeota, from dark to light.</title>
        <authorList>
            <person name="Haro-Moreno J.M."/>
            <person name="Rodriguez-Valera F."/>
            <person name="Lopez-Garcia P."/>
            <person name="Moreira D."/>
            <person name="Martin-Cuadrado A.B."/>
        </authorList>
    </citation>
    <scope>NUCLEOTIDE SEQUENCE [LARGE SCALE GENOMIC DNA]</scope>
    <source>
        <strain evidence="3">CG-Bathy1</strain>
    </source>
</reference>
<feature type="compositionally biased region" description="Basic and acidic residues" evidence="1">
    <location>
        <begin position="1"/>
        <end position="10"/>
    </location>
</feature>
<protein>
    <submittedName>
        <fullName evidence="3">Uncharacterized protein</fullName>
    </submittedName>
</protein>
<organism evidence="3 4">
    <name type="scientific">Marine Group III euryarchaeote CG-Bathy1</name>
    <dbReference type="NCBI Taxonomy" id="1889001"/>
    <lineage>
        <taxon>Archaea</taxon>
        <taxon>Methanobacteriati</taxon>
        <taxon>Thermoplasmatota</taxon>
        <taxon>Thermoplasmata</taxon>
        <taxon>Candidatus Thermoprofundales</taxon>
    </lineage>
</organism>
<feature type="region of interest" description="Disordered" evidence="1">
    <location>
        <begin position="1"/>
        <end position="40"/>
    </location>
</feature>
<sequence length="610" mass="67555">MVENTEKLWDSEEEDSEQTEIDLSEPSENVYSKSENDEERNTLPIKNEINKAVIAASVVVMLLLATSFWLLIAGNSMEIVVPNERYGDSIGYDVSGDLRVESEQTTIPINLIGSDIEVKRINLSYAGIMDTSTTQQASTVKDGYGDSHGVFIREAKLDLSHVQGEFVSENDETLQISGGKVFIRQKEYVTVQDGETIKSESESNLSIISGVWGSQKLVNWVPRTSNHGLLPHTNLYEGKKLIVGTSGTDVSNGFDLKWSVLEGEKIEGYETVKLRIQTYCYGNQYCESEIGLLDYNYSYVLDLYISEESFLPLKFDYAVTFFVSVSNQKIFDVEFNYGGTVIEGGAFFSKGNEVVPKPTGGGITGPNAQGEFESWNGRAPDFGNRPTSLEENWTVQDAIQIAENSDIDFENYLQQYENAYVTNAVYTNQTEEWNVTFGYSSEGEGVTDGYNIRVNKSGLITSNATQSENPIVMEPCLNEMDESDECTLSNPLTVSSAEEIFTSWEEVSSWASYGGLVGNEIDHNKLTLTIGQSAMAPTVGLDFDTLDIGTLILDLWNGNFNLAEYQKTIEPNGGYGYYLEKENNNSMIGAAVDGNDGLLLFVIEVHKSSD</sequence>
<keyword evidence="2" id="KW-0472">Membrane</keyword>
<name>A0A1J5TH33_9ARCH</name>
<dbReference type="EMBL" id="MIYU01000001">
    <property type="protein sequence ID" value="OIR20258.1"/>
    <property type="molecule type" value="Genomic_DNA"/>
</dbReference>
<evidence type="ECO:0000256" key="2">
    <source>
        <dbReference type="SAM" id="Phobius"/>
    </source>
</evidence>
<evidence type="ECO:0000256" key="1">
    <source>
        <dbReference type="SAM" id="MobiDB-lite"/>
    </source>
</evidence>
<proteinExistence type="predicted"/>
<keyword evidence="2" id="KW-1133">Transmembrane helix</keyword>
<comment type="caution">
    <text evidence="3">The sequence shown here is derived from an EMBL/GenBank/DDBJ whole genome shotgun (WGS) entry which is preliminary data.</text>
</comment>
<keyword evidence="2" id="KW-0812">Transmembrane</keyword>
<accession>A0A1J5TH33</accession>
<feature type="compositionally biased region" description="Acidic residues" evidence="1">
    <location>
        <begin position="11"/>
        <end position="25"/>
    </location>
</feature>
<feature type="transmembrane region" description="Helical" evidence="2">
    <location>
        <begin position="52"/>
        <end position="72"/>
    </location>
</feature>
<evidence type="ECO:0000313" key="3">
    <source>
        <dbReference type="EMBL" id="OIR20258.1"/>
    </source>
</evidence>
<evidence type="ECO:0000313" key="4">
    <source>
        <dbReference type="Proteomes" id="UP000183815"/>
    </source>
</evidence>
<dbReference type="AlphaFoldDB" id="A0A1J5TH33"/>
<gene>
    <name evidence="3" type="ORF">BEU04_00130</name>
</gene>